<protein>
    <submittedName>
        <fullName evidence="1">Uncharacterized protein</fullName>
    </submittedName>
</protein>
<sequence>MFSASNPYCSCPYEQWGKLVLDLEGHHLIRTSNELLSYEYNWDTGLVPHLMQFPFDLLAILNLVELVNCGVCPESTYESLDGMAHATSAPAKDHHWPVCNHPSNHFH</sequence>
<keyword evidence="2" id="KW-1185">Reference proteome</keyword>
<evidence type="ECO:0000313" key="2">
    <source>
        <dbReference type="Proteomes" id="UP001396334"/>
    </source>
</evidence>
<organism evidence="1 2">
    <name type="scientific">Hibiscus sabdariffa</name>
    <name type="common">roselle</name>
    <dbReference type="NCBI Taxonomy" id="183260"/>
    <lineage>
        <taxon>Eukaryota</taxon>
        <taxon>Viridiplantae</taxon>
        <taxon>Streptophyta</taxon>
        <taxon>Embryophyta</taxon>
        <taxon>Tracheophyta</taxon>
        <taxon>Spermatophyta</taxon>
        <taxon>Magnoliopsida</taxon>
        <taxon>eudicotyledons</taxon>
        <taxon>Gunneridae</taxon>
        <taxon>Pentapetalae</taxon>
        <taxon>rosids</taxon>
        <taxon>malvids</taxon>
        <taxon>Malvales</taxon>
        <taxon>Malvaceae</taxon>
        <taxon>Malvoideae</taxon>
        <taxon>Hibiscus</taxon>
    </lineage>
</organism>
<dbReference type="Proteomes" id="UP001396334">
    <property type="component" value="Unassembled WGS sequence"/>
</dbReference>
<evidence type="ECO:0000313" key="1">
    <source>
        <dbReference type="EMBL" id="KAK9018321.1"/>
    </source>
</evidence>
<proteinExistence type="predicted"/>
<reference evidence="1 2" key="1">
    <citation type="journal article" date="2024" name="G3 (Bethesda)">
        <title>Genome assembly of Hibiscus sabdariffa L. provides insights into metabolisms of medicinal natural products.</title>
        <authorList>
            <person name="Kim T."/>
        </authorList>
    </citation>
    <scope>NUCLEOTIDE SEQUENCE [LARGE SCALE GENOMIC DNA]</scope>
    <source>
        <strain evidence="1">TK-2024</strain>
        <tissue evidence="1">Old leaves</tissue>
    </source>
</reference>
<name>A0ABR2RZX6_9ROSI</name>
<gene>
    <name evidence="1" type="ORF">V6N11_001297</name>
</gene>
<comment type="caution">
    <text evidence="1">The sequence shown here is derived from an EMBL/GenBank/DDBJ whole genome shotgun (WGS) entry which is preliminary data.</text>
</comment>
<dbReference type="EMBL" id="JBBPBN010000019">
    <property type="protein sequence ID" value="KAK9018321.1"/>
    <property type="molecule type" value="Genomic_DNA"/>
</dbReference>
<accession>A0ABR2RZX6</accession>